<dbReference type="PANTHER" id="PTHR10827:SF98">
    <property type="entry name" value="45 KDA CALCIUM-BINDING PROTEIN"/>
    <property type="match status" value="1"/>
</dbReference>
<dbReference type="OrthoDB" id="260830at2"/>
<evidence type="ECO:0000259" key="5">
    <source>
        <dbReference type="Pfam" id="PF13202"/>
    </source>
</evidence>
<dbReference type="PANTHER" id="PTHR10827">
    <property type="entry name" value="RETICULOCALBIN"/>
    <property type="match status" value="1"/>
</dbReference>
<evidence type="ECO:0000313" key="6">
    <source>
        <dbReference type="EMBL" id="QDT08424.1"/>
    </source>
</evidence>
<evidence type="ECO:0000256" key="2">
    <source>
        <dbReference type="ARBA" id="ARBA00022737"/>
    </source>
</evidence>
<dbReference type="Gene3D" id="1.10.238.10">
    <property type="entry name" value="EF-hand"/>
    <property type="match status" value="4"/>
</dbReference>
<evidence type="ECO:0000256" key="3">
    <source>
        <dbReference type="SAM" id="MobiDB-lite"/>
    </source>
</evidence>
<feature type="domain" description="EF-hand" evidence="5">
    <location>
        <begin position="452"/>
        <end position="469"/>
    </location>
</feature>
<proteinExistence type="predicted"/>
<evidence type="ECO:0000313" key="7">
    <source>
        <dbReference type="Proteomes" id="UP000319817"/>
    </source>
</evidence>
<keyword evidence="2" id="KW-0677">Repeat</keyword>
<feature type="chain" id="PRO_5022139446" evidence="4">
    <location>
        <begin position="21"/>
        <end position="617"/>
    </location>
</feature>
<keyword evidence="4" id="KW-0732">Signal</keyword>
<sequence precursor="true">MIAKQSVLIRFVLLSLAATAVVGCGDAEPLAGKPRVTNEAQVSKQKAVANKVDVSIEQTSIADSTTKLPAVEVAIEEGTVADTSRESMAEPQAPVGPIEQPNPLPTIDPPPFRLLLPTSEGPLLVDVEILIDDVPLATSYEDRIRQILVDADDNEDDSTSWKEFLDYIDSDVQQFGRNVAGDRGQRRNTIKLQDRNRNAKVDFSEAVNVLFRQSGFDGPFRLKGTDYYRGRHGDSRVFAAIDQDQSQGLSELEIAGATQALFRLDQNLDQKIDLLEIMPVVSDNDDPAWKKRRSNRHGTVAMDLNGYVDWTMMAYSLDAQRKRRPFQLSENPIDQLDQNADGTIDLAETKEIRLCEPDLIVTANVSGNPGEKERLSIRWIRSDLQSLVQVSEFPSLFSIADQRFQLCMSLQDRSDGGNRVPAQAFAVLDANNDGELDEAEIPEPLQEQYPLKDFDADKNGKLSLEEINNSVLGKPPMWSVQLRGRAAEFPDALFAFLDSNHDLVLSTRECTEATRRLNSIRADAAELSAELVPSSYNVQIVRGDPAQQGRLFRFTPPVKDSDPPYPSPRWASRMDANLDGEISQLEFVGTAKQFRKLDVDEDGFVDQSEARSFGNLP</sequence>
<feature type="domain" description="EF-hand" evidence="5">
    <location>
        <begin position="424"/>
        <end position="440"/>
    </location>
</feature>
<protein>
    <submittedName>
        <fullName evidence="6">EF hand</fullName>
    </submittedName>
</protein>
<dbReference type="Proteomes" id="UP000319817">
    <property type="component" value="Chromosome"/>
</dbReference>
<keyword evidence="1" id="KW-0479">Metal-binding</keyword>
<dbReference type="InterPro" id="IPR018247">
    <property type="entry name" value="EF_Hand_1_Ca_BS"/>
</dbReference>
<dbReference type="SUPFAM" id="SSF47473">
    <property type="entry name" value="EF-hand"/>
    <property type="match status" value="1"/>
</dbReference>
<dbReference type="Pfam" id="PF13202">
    <property type="entry name" value="EF-hand_5"/>
    <property type="match status" value="4"/>
</dbReference>
<dbReference type="InterPro" id="IPR002048">
    <property type="entry name" value="EF_hand_dom"/>
</dbReference>
<gene>
    <name evidence="6" type="ORF">K239x_03630</name>
</gene>
<feature type="signal peptide" evidence="4">
    <location>
        <begin position="1"/>
        <end position="20"/>
    </location>
</feature>
<feature type="region of interest" description="Disordered" evidence="3">
    <location>
        <begin position="82"/>
        <end position="102"/>
    </location>
</feature>
<evidence type="ECO:0000256" key="4">
    <source>
        <dbReference type="SAM" id="SignalP"/>
    </source>
</evidence>
<dbReference type="PROSITE" id="PS00018">
    <property type="entry name" value="EF_HAND_1"/>
    <property type="match status" value="2"/>
</dbReference>
<feature type="domain" description="EF-hand" evidence="5">
    <location>
        <begin position="593"/>
        <end position="609"/>
    </location>
</feature>
<dbReference type="GO" id="GO:0005509">
    <property type="term" value="F:calcium ion binding"/>
    <property type="evidence" value="ECO:0007669"/>
    <property type="project" value="InterPro"/>
</dbReference>
<name>A0A517NMR8_9BACT</name>
<keyword evidence="7" id="KW-1185">Reference proteome</keyword>
<evidence type="ECO:0000256" key="1">
    <source>
        <dbReference type="ARBA" id="ARBA00022723"/>
    </source>
</evidence>
<dbReference type="InterPro" id="IPR011992">
    <property type="entry name" value="EF-hand-dom_pair"/>
</dbReference>
<dbReference type="EMBL" id="CP036526">
    <property type="protein sequence ID" value="QDT08424.1"/>
    <property type="molecule type" value="Genomic_DNA"/>
</dbReference>
<dbReference type="RefSeq" id="WP_145415971.1">
    <property type="nucleotide sequence ID" value="NZ_CP036526.1"/>
</dbReference>
<feature type="domain" description="EF-hand" evidence="5">
    <location>
        <begin position="334"/>
        <end position="351"/>
    </location>
</feature>
<dbReference type="PROSITE" id="PS51257">
    <property type="entry name" value="PROKAR_LIPOPROTEIN"/>
    <property type="match status" value="1"/>
</dbReference>
<reference evidence="6 7" key="1">
    <citation type="submission" date="2019-02" db="EMBL/GenBank/DDBJ databases">
        <title>Deep-cultivation of Planctomycetes and their phenomic and genomic characterization uncovers novel biology.</title>
        <authorList>
            <person name="Wiegand S."/>
            <person name="Jogler M."/>
            <person name="Boedeker C."/>
            <person name="Pinto D."/>
            <person name="Vollmers J."/>
            <person name="Rivas-Marin E."/>
            <person name="Kohn T."/>
            <person name="Peeters S.H."/>
            <person name="Heuer A."/>
            <person name="Rast P."/>
            <person name="Oberbeckmann S."/>
            <person name="Bunk B."/>
            <person name="Jeske O."/>
            <person name="Meyerdierks A."/>
            <person name="Storesund J.E."/>
            <person name="Kallscheuer N."/>
            <person name="Luecker S."/>
            <person name="Lage O.M."/>
            <person name="Pohl T."/>
            <person name="Merkel B.J."/>
            <person name="Hornburger P."/>
            <person name="Mueller R.-W."/>
            <person name="Bruemmer F."/>
            <person name="Labrenz M."/>
            <person name="Spormann A.M."/>
            <person name="Op den Camp H."/>
            <person name="Overmann J."/>
            <person name="Amann R."/>
            <person name="Jetten M.S.M."/>
            <person name="Mascher T."/>
            <person name="Medema M.H."/>
            <person name="Devos D.P."/>
            <person name="Kaster A.-K."/>
            <person name="Ovreas L."/>
            <person name="Rohde M."/>
            <person name="Galperin M.Y."/>
            <person name="Jogler C."/>
        </authorList>
    </citation>
    <scope>NUCLEOTIDE SEQUENCE [LARGE SCALE GENOMIC DNA]</scope>
    <source>
        <strain evidence="6 7">K23_9</strain>
    </source>
</reference>
<organism evidence="6 7">
    <name type="scientific">Stieleria marina</name>
    <dbReference type="NCBI Taxonomy" id="1930275"/>
    <lineage>
        <taxon>Bacteria</taxon>
        <taxon>Pseudomonadati</taxon>
        <taxon>Planctomycetota</taxon>
        <taxon>Planctomycetia</taxon>
        <taxon>Pirellulales</taxon>
        <taxon>Pirellulaceae</taxon>
        <taxon>Stieleria</taxon>
    </lineage>
</organism>
<dbReference type="AlphaFoldDB" id="A0A517NMR8"/>
<accession>A0A517NMR8</accession>